<evidence type="ECO:0000256" key="3">
    <source>
        <dbReference type="PROSITE-ProRule" id="PRU00289"/>
    </source>
</evidence>
<evidence type="ECO:0000256" key="1">
    <source>
        <dbReference type="ARBA" id="ARBA00022741"/>
    </source>
</evidence>
<organism evidence="7">
    <name type="scientific">Streptococcus salivarius</name>
    <dbReference type="NCBI Taxonomy" id="1304"/>
    <lineage>
        <taxon>Bacteria</taxon>
        <taxon>Bacillati</taxon>
        <taxon>Bacillota</taxon>
        <taxon>Bacilli</taxon>
        <taxon>Lactobacillales</taxon>
        <taxon>Streptococcaceae</taxon>
        <taxon>Streptococcus</taxon>
    </lineage>
</organism>
<dbReference type="SUPFAM" id="SSF52540">
    <property type="entry name" value="P-loop containing nucleoside triphosphate hydrolases"/>
    <property type="match status" value="1"/>
</dbReference>
<sequence length="562" mass="65147">MKLFTYRGIRVRAFYRHIRGITWFIWWFPSLLAIGNYCYLNLEELKDHPLPLGYFIGGVLVASCLVAHLLNRMCYEKIVFFQKLNSLRILSRFLIENNLYLIKNIRRENKTIEKIVLPQVYLKQSRYKIEVRFILEGNKFQDRFLNLGSTLEVMFNGDFRNKTFDKRFITYDIAINRIDSRITINEVEVKGSKLQLMTDVTWDYIEEPHLLIGGGTGGGKTVVLMTIIYALAKIGFVDICDPKNSDLAGLKKIPVFHGRVYISKEDIIQCFKENVAFMEKRYELMSTSPKFQAGKNFTYYGMTPKFILVDEWAALMAKIDRDYNLQSELMEYLSQLVLEGRQAGVFIIFAMQRPDGEFIKTALRDNFMKRLSVGHLESTGYDMMFGDANKTKEFKKLDEINGVKVKGRGYIANNGDLAGEFFSPYVPLDQGFSFYDAYSKIPIMEFNGEEFEVFGEEHQQSEPIEPIEEEEAPNTETNRRPLKEFAEEQDLKMATLRKIIYLLQEQGIIFERTESAILVDLFQEELLLEILIHFEEEGRKSYPKAVEATLSHHGLGQGQGQA</sequence>
<dbReference type="InterPro" id="IPR027417">
    <property type="entry name" value="P-loop_NTPase"/>
</dbReference>
<feature type="domain" description="FtsK" evidence="6">
    <location>
        <begin position="197"/>
        <end position="382"/>
    </location>
</feature>
<feature type="transmembrane region" description="Helical" evidence="5">
    <location>
        <begin position="52"/>
        <end position="70"/>
    </location>
</feature>
<dbReference type="Gene3D" id="3.40.50.300">
    <property type="entry name" value="P-loop containing nucleotide triphosphate hydrolases"/>
    <property type="match status" value="1"/>
</dbReference>
<dbReference type="PROSITE" id="PS50901">
    <property type="entry name" value="FTSK"/>
    <property type="match status" value="1"/>
</dbReference>
<gene>
    <name evidence="7" type="primary">ORFK</name>
</gene>
<evidence type="ECO:0000313" key="7">
    <source>
        <dbReference type="EMBL" id="SCW20715.1"/>
    </source>
</evidence>
<feature type="binding site" evidence="3">
    <location>
        <begin position="214"/>
        <end position="221"/>
    </location>
    <ligand>
        <name>ATP</name>
        <dbReference type="ChEBI" id="CHEBI:30616"/>
    </ligand>
</feature>
<dbReference type="AlphaFoldDB" id="A0A1R3TG40"/>
<dbReference type="PANTHER" id="PTHR22683">
    <property type="entry name" value="SPORULATION PROTEIN RELATED"/>
    <property type="match status" value="1"/>
</dbReference>
<reference evidence="7" key="2">
    <citation type="submission" date="2017-02" db="EMBL/GenBank/DDBJ databases">
        <title>Diversity of integrative and conjugative elements of Streptococcus salivarius and their intra- and interspecies transfer.</title>
        <authorList>
            <person name="Dahmane N."/>
            <person name="Libante V."/>
            <person name="Charron-Bourgoin F."/>
            <person name="Guedon E."/>
            <person name="Guedon G."/>
            <person name="Leblond-Bourget N."/>
            <person name="Payot S."/>
        </authorList>
    </citation>
    <scope>NUCLEOTIDE SEQUENCE</scope>
    <source>
        <strain evidence="7">F1-8</strain>
    </source>
</reference>
<dbReference type="GO" id="GO:0003677">
    <property type="term" value="F:DNA binding"/>
    <property type="evidence" value="ECO:0007669"/>
    <property type="project" value="InterPro"/>
</dbReference>
<reference evidence="7" key="1">
    <citation type="submission" date="2016-08" db="EMBL/GenBank/DDBJ databases">
        <authorList>
            <person name="Seilhamer J.J."/>
        </authorList>
    </citation>
    <scope>NUCLEOTIDE SEQUENCE</scope>
    <source>
        <strain evidence="7">F1-8</strain>
    </source>
</reference>
<evidence type="ECO:0000259" key="6">
    <source>
        <dbReference type="PROSITE" id="PS50901"/>
    </source>
</evidence>
<dbReference type="InterPro" id="IPR002543">
    <property type="entry name" value="FtsK_dom"/>
</dbReference>
<protein>
    <submittedName>
        <fullName evidence="7">FtsK/SpoIIIE family coupling protein</fullName>
    </submittedName>
</protein>
<proteinExistence type="predicted"/>
<evidence type="ECO:0000256" key="4">
    <source>
        <dbReference type="SAM" id="MobiDB-lite"/>
    </source>
</evidence>
<name>A0A1R3TG40_STRSL</name>
<accession>A0A1R3TG40</accession>
<keyword evidence="2 3" id="KW-0067">ATP-binding</keyword>
<evidence type="ECO:0000256" key="2">
    <source>
        <dbReference type="ARBA" id="ARBA00022840"/>
    </source>
</evidence>
<evidence type="ECO:0000256" key="5">
    <source>
        <dbReference type="SAM" id="Phobius"/>
    </source>
</evidence>
<keyword evidence="5" id="KW-0472">Membrane</keyword>
<keyword evidence="1 3" id="KW-0547">Nucleotide-binding</keyword>
<dbReference type="EMBL" id="LT622828">
    <property type="protein sequence ID" value="SCW20715.1"/>
    <property type="molecule type" value="Genomic_DNA"/>
</dbReference>
<dbReference type="RefSeq" id="WP_183135890.1">
    <property type="nucleotide sequence ID" value="NZ_LR822045.1"/>
</dbReference>
<keyword evidence="5" id="KW-1133">Transmembrane helix</keyword>
<keyword evidence="5" id="KW-0812">Transmembrane</keyword>
<dbReference type="PANTHER" id="PTHR22683:SF47">
    <property type="entry name" value="FTSK DOMAIN-CONTAINING PROTEIN YDCQ"/>
    <property type="match status" value="1"/>
</dbReference>
<feature type="transmembrane region" description="Helical" evidence="5">
    <location>
        <begin position="21"/>
        <end position="40"/>
    </location>
</feature>
<dbReference type="InterPro" id="IPR050206">
    <property type="entry name" value="FtsK/SpoIIIE/SftA"/>
</dbReference>
<dbReference type="GO" id="GO:0005524">
    <property type="term" value="F:ATP binding"/>
    <property type="evidence" value="ECO:0007669"/>
    <property type="project" value="UniProtKB-UniRule"/>
</dbReference>
<feature type="region of interest" description="Disordered" evidence="4">
    <location>
        <begin position="457"/>
        <end position="479"/>
    </location>
</feature>
<dbReference type="Pfam" id="PF01580">
    <property type="entry name" value="FtsK_SpoIIIE"/>
    <property type="match status" value="1"/>
</dbReference>